<dbReference type="CDD" id="cd18617">
    <property type="entry name" value="GH43_XynB-like"/>
    <property type="match status" value="1"/>
</dbReference>
<dbReference type="AlphaFoldDB" id="A0A8H6P0E0"/>
<evidence type="ECO:0000256" key="5">
    <source>
        <dbReference type="PIRSR" id="PIRSR606710-1"/>
    </source>
</evidence>
<dbReference type="EMBL" id="JACBAF010002294">
    <property type="protein sequence ID" value="KAF7157997.1"/>
    <property type="molecule type" value="Genomic_DNA"/>
</dbReference>
<comment type="similarity">
    <text evidence="1">Belongs to the glycosyl hydrolase 43 family.</text>
</comment>
<accession>A0A8H6P0E0</accession>
<organism evidence="9 11">
    <name type="scientific">Aspergillus hiratsukae</name>
    <dbReference type="NCBI Taxonomy" id="1194566"/>
    <lineage>
        <taxon>Eukaryota</taxon>
        <taxon>Fungi</taxon>
        <taxon>Dikarya</taxon>
        <taxon>Ascomycota</taxon>
        <taxon>Pezizomycotina</taxon>
        <taxon>Eurotiomycetes</taxon>
        <taxon>Eurotiomycetidae</taxon>
        <taxon>Eurotiales</taxon>
        <taxon>Aspergillaceae</taxon>
        <taxon>Aspergillus</taxon>
        <taxon>Aspergillus subgen. Fumigati</taxon>
    </lineage>
</organism>
<name>A0A8H6P0E0_9EURO</name>
<dbReference type="PANTHER" id="PTHR42812:SF16">
    <property type="entry name" value="HYDROLASE, PUTATIVE (AFU_ORTHOLOGUE AFUA_7G06110)-RELATED"/>
    <property type="match status" value="1"/>
</dbReference>
<evidence type="ECO:0000313" key="11">
    <source>
        <dbReference type="Proteomes" id="UP000630445"/>
    </source>
</evidence>
<evidence type="ECO:0000256" key="3">
    <source>
        <dbReference type="ARBA" id="ARBA00022801"/>
    </source>
</evidence>
<evidence type="ECO:0000259" key="8">
    <source>
        <dbReference type="Pfam" id="PF17851"/>
    </source>
</evidence>
<evidence type="ECO:0000256" key="7">
    <source>
        <dbReference type="SAM" id="SignalP"/>
    </source>
</evidence>
<feature type="chain" id="PRO_5035101657" description="Beta-xylosidase C-terminal Concanavalin A-like domain-containing protein" evidence="7">
    <location>
        <begin position="21"/>
        <end position="653"/>
    </location>
</feature>
<dbReference type="Proteomes" id="UP000662466">
    <property type="component" value="Unassembled WGS sequence"/>
</dbReference>
<gene>
    <name evidence="9" type="ORF">CNMCM5793_008737</name>
    <name evidence="10" type="ORF">CNMCM6106_004286</name>
</gene>
<feature type="active site" description="Proton acceptor" evidence="5">
    <location>
        <position position="32"/>
    </location>
</feature>
<dbReference type="SUPFAM" id="SSF75005">
    <property type="entry name" value="Arabinanase/levansucrase/invertase"/>
    <property type="match status" value="1"/>
</dbReference>
<dbReference type="InterPro" id="IPR023296">
    <property type="entry name" value="Glyco_hydro_beta-prop_sf"/>
</dbReference>
<proteinExistence type="inferred from homology"/>
<dbReference type="InterPro" id="IPR013320">
    <property type="entry name" value="ConA-like_dom_sf"/>
</dbReference>
<keyword evidence="2 7" id="KW-0732">Signal</keyword>
<dbReference type="Gene3D" id="2.60.120.200">
    <property type="match status" value="1"/>
</dbReference>
<reference evidence="9" key="1">
    <citation type="submission" date="2020-06" db="EMBL/GenBank/DDBJ databases">
        <title>Draft genome sequences of strains closely related to Aspergillus parafelis and Aspergillus hiratsukae.</title>
        <authorList>
            <person name="Dos Santos R.A.C."/>
            <person name="Rivero-Menendez O."/>
            <person name="Steenwyk J.L."/>
            <person name="Mead M.E."/>
            <person name="Goldman G.H."/>
            <person name="Alastruey-Izquierdo A."/>
            <person name="Rokas A."/>
        </authorList>
    </citation>
    <scope>NUCLEOTIDE SEQUENCE</scope>
    <source>
        <strain evidence="9">CNM-CM5793</strain>
        <strain evidence="10">CNM-CM6106</strain>
    </source>
</reference>
<dbReference type="OrthoDB" id="2139957at2759"/>
<dbReference type="SUPFAM" id="SSF49899">
    <property type="entry name" value="Concanavalin A-like lectins/glucanases"/>
    <property type="match status" value="1"/>
</dbReference>
<dbReference type="EMBL" id="JACBAD010002124">
    <property type="protein sequence ID" value="KAF7114433.1"/>
    <property type="molecule type" value="Genomic_DNA"/>
</dbReference>
<protein>
    <recommendedName>
        <fullName evidence="8">Beta-xylosidase C-terminal Concanavalin A-like domain-containing protein</fullName>
    </recommendedName>
</protein>
<dbReference type="Gene3D" id="2.115.10.20">
    <property type="entry name" value="Glycosyl hydrolase domain, family 43"/>
    <property type="match status" value="1"/>
</dbReference>
<dbReference type="GO" id="GO:0005975">
    <property type="term" value="P:carbohydrate metabolic process"/>
    <property type="evidence" value="ECO:0007669"/>
    <property type="project" value="InterPro"/>
</dbReference>
<comment type="caution">
    <text evidence="9">The sequence shown here is derived from an EMBL/GenBank/DDBJ whole genome shotgun (WGS) entry which is preliminary data.</text>
</comment>
<feature type="active site" description="Proton donor" evidence="5">
    <location>
        <position position="207"/>
    </location>
</feature>
<evidence type="ECO:0000256" key="1">
    <source>
        <dbReference type="ARBA" id="ARBA00009865"/>
    </source>
</evidence>
<feature type="signal peptide" evidence="7">
    <location>
        <begin position="1"/>
        <end position="20"/>
    </location>
</feature>
<dbReference type="PANTHER" id="PTHR42812">
    <property type="entry name" value="BETA-XYLOSIDASE"/>
    <property type="match status" value="1"/>
</dbReference>
<dbReference type="InterPro" id="IPR051795">
    <property type="entry name" value="Glycosyl_Hydrlase_43"/>
</dbReference>
<dbReference type="Proteomes" id="UP000630445">
    <property type="component" value="Unassembled WGS sequence"/>
</dbReference>
<dbReference type="InterPro" id="IPR006710">
    <property type="entry name" value="Glyco_hydro_43"/>
</dbReference>
<dbReference type="Pfam" id="PF04616">
    <property type="entry name" value="Glyco_hydro_43"/>
    <property type="match status" value="1"/>
</dbReference>
<keyword evidence="11" id="KW-1185">Reference proteome</keyword>
<keyword evidence="3" id="KW-0378">Hydrolase</keyword>
<evidence type="ECO:0000256" key="6">
    <source>
        <dbReference type="PIRSR" id="PIRSR606710-2"/>
    </source>
</evidence>
<keyword evidence="4" id="KW-0326">Glycosidase</keyword>
<feature type="site" description="Important for catalytic activity, responsible for pKa modulation of the active site Glu and correct orientation of both the proton donor and substrate" evidence="6">
    <location>
        <position position="145"/>
    </location>
</feature>
<evidence type="ECO:0000313" key="10">
    <source>
        <dbReference type="EMBL" id="KAF7157997.1"/>
    </source>
</evidence>
<evidence type="ECO:0000256" key="4">
    <source>
        <dbReference type="ARBA" id="ARBA00023295"/>
    </source>
</evidence>
<feature type="domain" description="Beta-xylosidase C-terminal Concanavalin A-like" evidence="8">
    <location>
        <begin position="343"/>
        <end position="533"/>
    </location>
</feature>
<evidence type="ECO:0000256" key="2">
    <source>
        <dbReference type="ARBA" id="ARBA00022729"/>
    </source>
</evidence>
<sequence>MRRFTLSLLAIQSWALTVLAIRNPIISGWNPDPSILRVGDEYFLATSSFEYWPSTPIYKSKDLANWELFSHAFTRPEQLQLYGNPTGAGSWAPTLSYVNGKYYLAAMTRWTYDPVARVWPRVMWVSSHDLKSWSDPIWGDPWGIDPALFQDPVSQKVYLNLMAPNNNKDRIWGIYQCEVDVDSGRCIGEYRSMWNGTQPHNASARPEGPKMFKRDQWYYLLIAEGGTDDLHRASIARSLSPQGPWEPAPHNPILFNGAYGYDNLTVQSTGHATIFKAANGHSYAVYLARRKINGSSPLGRETFMSPVTWKYGWPMINGGKPVLPSESVGPAPDQKLPPSPWVDRFDQKTLDPSWYQLRTPYAPIYDLKRGSGRKKSQGIVFRPNVFGLSDRDTPAAILRKQKSLNMTFSAQLLPTTSGLGYGETVGISAYLSELQHQDIAVSGCVNSTGMCIFTQLMKNGTTEVKLNSSSVPSNLTLHIRAEPLSYTLGYSLGSDETTTWLASLSSSWLAFAPPGWFVFEGASFALFATGTGQPWPPHAPEVGFAQVTETYYKEDIPDYDRCHWSKQPSRKPLTKLRIQDSPVETHSSAVKTQEDAENLRQFIRQCSGTSQASQILWQAQLILQPVSSGTRLLNVQSSIDDWTLLSAPGDPVD</sequence>
<evidence type="ECO:0000313" key="9">
    <source>
        <dbReference type="EMBL" id="KAF7114433.1"/>
    </source>
</evidence>
<dbReference type="GO" id="GO:0004553">
    <property type="term" value="F:hydrolase activity, hydrolyzing O-glycosyl compounds"/>
    <property type="evidence" value="ECO:0007669"/>
    <property type="project" value="InterPro"/>
</dbReference>
<dbReference type="InterPro" id="IPR041542">
    <property type="entry name" value="GH43_C2"/>
</dbReference>
<dbReference type="Pfam" id="PF17851">
    <property type="entry name" value="GH43_C2"/>
    <property type="match status" value="1"/>
</dbReference>